<feature type="region of interest" description="Disordered" evidence="2">
    <location>
        <begin position="1"/>
        <end position="45"/>
    </location>
</feature>
<feature type="transmembrane region" description="Helical" evidence="3">
    <location>
        <begin position="205"/>
        <end position="231"/>
    </location>
</feature>
<evidence type="ECO:0000313" key="5">
    <source>
        <dbReference type="EMBL" id="KDQ53480.1"/>
    </source>
</evidence>
<evidence type="ECO:0000256" key="2">
    <source>
        <dbReference type="SAM" id="MobiDB-lite"/>
    </source>
</evidence>
<feature type="domain" description="RING-type" evidence="4">
    <location>
        <begin position="541"/>
        <end position="645"/>
    </location>
</feature>
<dbReference type="PROSITE" id="PS50089">
    <property type="entry name" value="ZF_RING_2"/>
    <property type="match status" value="1"/>
</dbReference>
<evidence type="ECO:0000256" key="3">
    <source>
        <dbReference type="SAM" id="Phobius"/>
    </source>
</evidence>
<dbReference type="GO" id="GO:0006511">
    <property type="term" value="P:ubiquitin-dependent protein catabolic process"/>
    <property type="evidence" value="ECO:0007669"/>
    <property type="project" value="TreeGrafter"/>
</dbReference>
<dbReference type="HOGENOM" id="CLU_026647_0_0_1"/>
<name>A0A067PI31_9AGAM</name>
<dbReference type="AlphaFoldDB" id="A0A067PI31"/>
<accession>A0A067PI31</accession>
<dbReference type="SUPFAM" id="SSF57850">
    <property type="entry name" value="RING/U-box"/>
    <property type="match status" value="1"/>
</dbReference>
<dbReference type="STRING" id="933084.A0A067PI31"/>
<dbReference type="InterPro" id="IPR013083">
    <property type="entry name" value="Znf_RING/FYVE/PHD"/>
</dbReference>
<keyword evidence="6" id="KW-1185">Reference proteome</keyword>
<keyword evidence="3" id="KW-0472">Membrane</keyword>
<dbReference type="Gene3D" id="3.30.40.10">
    <property type="entry name" value="Zinc/RING finger domain, C3HC4 (zinc finger)"/>
    <property type="match status" value="1"/>
</dbReference>
<dbReference type="Pfam" id="PF13639">
    <property type="entry name" value="zf-RING_2"/>
    <property type="match status" value="1"/>
</dbReference>
<dbReference type="Proteomes" id="UP000027265">
    <property type="component" value="Unassembled WGS sequence"/>
</dbReference>
<sequence>MAAVNDFDSGTRSLRRARSTGDLQIHDGERSLARASSSQVHGPGRIRISTDGVVFLDNPGQPSVQTDLNLEEDAAQIRELNELLNLRRNRRRGSHRLGQSEGGRPFDYPGSTTGPESWDPRHDVLPGNRDAGSSVPIAGPSRALVSPHRERTWSPPPLVAERPEHEAFVDLPPPRNPPPTTPTSRYQKLMASFGRGRHAPRGRKALVALIWNLSFGITQIIAIVAILAYGSGRRSPTTPGKNEWQACARPLGVWDILWVLKVGLGCCLAFWGWSRDRAIRLTTEADGQGSSTDAESGTRSGNARTAARRQRNTTVNGTSVSAIDTPAITAANRPHSRLYSRLSLLSSMMTLTWFLTAHILEYTSVNTCRHSSPHLWWLTFGILCIMYFAVLEVVILGLVVFIIGPIIFLLWNILLVIMGRHPLQNPHYIKPEIGKLPKSVVERIPLVLYIPPPPDEPVQSPITFPPATYTYPPKPQQKSATPTKKRFRWLRKPRKADANGGSGGGIDGKEKGEKGEPVTWEDNWEQGEYPFVRLEGNRAVCAICLMDFEEPKRIKEAKKAEEANETEGGKDKTDDSKGASEEEHRVNEISVVENVTEEQRDEILKLADAGEGAQPLRLLACGHVFHKTCLDPWLTDVSGRCPVCQRAVELPENEDKKESRRRRRRGDSP</sequence>
<dbReference type="OrthoDB" id="8062037at2759"/>
<feature type="transmembrane region" description="Helical" evidence="3">
    <location>
        <begin position="342"/>
        <end position="360"/>
    </location>
</feature>
<dbReference type="PANTHER" id="PTHR22765:SF416">
    <property type="entry name" value="E3 UBIQUITIN-PROTEIN LIGASE GODZILLA"/>
    <property type="match status" value="1"/>
</dbReference>
<keyword evidence="1" id="KW-0863">Zinc-finger</keyword>
<dbReference type="InterPro" id="IPR001841">
    <property type="entry name" value="Znf_RING"/>
</dbReference>
<feature type="transmembrane region" description="Helical" evidence="3">
    <location>
        <begin position="251"/>
        <end position="273"/>
    </location>
</feature>
<dbReference type="PANTHER" id="PTHR22765">
    <property type="entry name" value="RING FINGER AND PROTEASE ASSOCIATED DOMAIN-CONTAINING"/>
    <property type="match status" value="1"/>
</dbReference>
<evidence type="ECO:0000256" key="1">
    <source>
        <dbReference type="PROSITE-ProRule" id="PRU00175"/>
    </source>
</evidence>
<keyword evidence="3" id="KW-0812">Transmembrane</keyword>
<evidence type="ECO:0000313" key="6">
    <source>
        <dbReference type="Proteomes" id="UP000027265"/>
    </source>
</evidence>
<dbReference type="InParanoid" id="A0A067PI31"/>
<feature type="compositionally biased region" description="Polar residues" evidence="2">
    <location>
        <begin position="288"/>
        <end position="301"/>
    </location>
</feature>
<keyword evidence="1" id="KW-0479">Metal-binding</keyword>
<dbReference type="GO" id="GO:0061630">
    <property type="term" value="F:ubiquitin protein ligase activity"/>
    <property type="evidence" value="ECO:0007669"/>
    <property type="project" value="TreeGrafter"/>
</dbReference>
<feature type="transmembrane region" description="Helical" evidence="3">
    <location>
        <begin position="380"/>
        <end position="411"/>
    </location>
</feature>
<feature type="region of interest" description="Disordered" evidence="2">
    <location>
        <begin position="91"/>
        <end position="158"/>
    </location>
</feature>
<dbReference type="EMBL" id="KL197733">
    <property type="protein sequence ID" value="KDQ53480.1"/>
    <property type="molecule type" value="Genomic_DNA"/>
</dbReference>
<feature type="compositionally biased region" description="Basic residues" evidence="2">
    <location>
        <begin position="483"/>
        <end position="494"/>
    </location>
</feature>
<feature type="region of interest" description="Disordered" evidence="2">
    <location>
        <begin position="285"/>
        <end position="315"/>
    </location>
</feature>
<gene>
    <name evidence="5" type="ORF">JAAARDRAFT_39160</name>
</gene>
<feature type="compositionally biased region" description="Basic and acidic residues" evidence="2">
    <location>
        <begin position="507"/>
        <end position="516"/>
    </location>
</feature>
<organism evidence="5 6">
    <name type="scientific">Jaapia argillacea MUCL 33604</name>
    <dbReference type="NCBI Taxonomy" id="933084"/>
    <lineage>
        <taxon>Eukaryota</taxon>
        <taxon>Fungi</taxon>
        <taxon>Dikarya</taxon>
        <taxon>Basidiomycota</taxon>
        <taxon>Agaricomycotina</taxon>
        <taxon>Agaricomycetes</taxon>
        <taxon>Agaricomycetidae</taxon>
        <taxon>Jaapiales</taxon>
        <taxon>Jaapiaceae</taxon>
        <taxon>Jaapia</taxon>
    </lineage>
</organism>
<dbReference type="InterPro" id="IPR051826">
    <property type="entry name" value="E3_ubiquitin-ligase_domain"/>
</dbReference>
<dbReference type="SMART" id="SM00184">
    <property type="entry name" value="RING"/>
    <property type="match status" value="1"/>
</dbReference>
<reference evidence="6" key="1">
    <citation type="journal article" date="2014" name="Proc. Natl. Acad. Sci. U.S.A.">
        <title>Extensive sampling of basidiomycete genomes demonstrates inadequacy of the white-rot/brown-rot paradigm for wood decay fungi.</title>
        <authorList>
            <person name="Riley R."/>
            <person name="Salamov A.A."/>
            <person name="Brown D.W."/>
            <person name="Nagy L.G."/>
            <person name="Floudas D."/>
            <person name="Held B.W."/>
            <person name="Levasseur A."/>
            <person name="Lombard V."/>
            <person name="Morin E."/>
            <person name="Otillar R."/>
            <person name="Lindquist E.A."/>
            <person name="Sun H."/>
            <person name="LaButti K.M."/>
            <person name="Schmutz J."/>
            <person name="Jabbour D."/>
            <person name="Luo H."/>
            <person name="Baker S.E."/>
            <person name="Pisabarro A.G."/>
            <person name="Walton J.D."/>
            <person name="Blanchette R.A."/>
            <person name="Henrissat B."/>
            <person name="Martin F."/>
            <person name="Cullen D."/>
            <person name="Hibbett D.S."/>
            <person name="Grigoriev I.V."/>
        </authorList>
    </citation>
    <scope>NUCLEOTIDE SEQUENCE [LARGE SCALE GENOMIC DNA]</scope>
    <source>
        <strain evidence="6">MUCL 33604</strain>
    </source>
</reference>
<evidence type="ECO:0000259" key="4">
    <source>
        <dbReference type="PROSITE" id="PS50089"/>
    </source>
</evidence>
<protein>
    <recommendedName>
        <fullName evidence="4">RING-type domain-containing protein</fullName>
    </recommendedName>
</protein>
<feature type="region of interest" description="Disordered" evidence="2">
    <location>
        <begin position="556"/>
        <end position="585"/>
    </location>
</feature>
<dbReference type="CDD" id="cd16448">
    <property type="entry name" value="RING-H2"/>
    <property type="match status" value="1"/>
</dbReference>
<dbReference type="GO" id="GO:0005737">
    <property type="term" value="C:cytoplasm"/>
    <property type="evidence" value="ECO:0007669"/>
    <property type="project" value="TreeGrafter"/>
</dbReference>
<dbReference type="GO" id="GO:0008270">
    <property type="term" value="F:zinc ion binding"/>
    <property type="evidence" value="ECO:0007669"/>
    <property type="project" value="UniProtKB-KW"/>
</dbReference>
<keyword evidence="3" id="KW-1133">Transmembrane helix</keyword>
<proteinExistence type="predicted"/>
<keyword evidence="1" id="KW-0862">Zinc</keyword>
<feature type="region of interest" description="Disordered" evidence="2">
    <location>
        <begin position="470"/>
        <end position="517"/>
    </location>
</feature>